<gene>
    <name evidence="3" type="ORF">Tco_0990988</name>
</gene>
<feature type="region of interest" description="Disordered" evidence="1">
    <location>
        <begin position="498"/>
        <end position="530"/>
    </location>
</feature>
<comment type="caution">
    <text evidence="3">The sequence shown here is derived from an EMBL/GenBank/DDBJ whole genome shotgun (WGS) entry which is preliminary data.</text>
</comment>
<accession>A0ABQ5EYD7</accession>
<sequence>MNTTSGNSLCTELDDTMNEDTSVVVATAATVTATTHVVDMTVTTTAGNDPSKSSYANITGKPSRKKLNVHILFTPGGNGIDVAILVDSIRAISERFANTAYGFFLGKNMAYPIVATYVRNTWGKYGLIRSMFSSSTELFSFQFSSMDGLDAMLENGPSFIQNNLLVLKKWHPDENLLKEDVSSVLVWVKLHGVHVTAFSEDGLNAIATKLGAGEKKTMKKPNQTSRCVQSTASSSGNKKKGVEPTIEANSSGSSFMNVDNSSSGTTPIINKIRKFEDLLTSGQAILVDKAGNPLKKLKFLGEYDSEDEVASVDNDKARSMASEKPLIEVEGFCFWETRFVTYIKSKDIDLWQVIQNGDFVFMIIDPKTKMKVETPYELLKDDQKKQLSKSNKANMTLYNALPQAKELASLPLNELIDNLKVYEIILENDGVASKTTKEKVKSLAFKAKVTREQTNNDIDSQGVSDKDVDEEEAKEFNLMARNFHKFFRKGNRFERGNHFDNDANRFGRGDGNGFGNKGGESLRQRRGCYN</sequence>
<reference evidence="3" key="2">
    <citation type="submission" date="2022-01" db="EMBL/GenBank/DDBJ databases">
        <authorList>
            <person name="Yamashiro T."/>
            <person name="Shiraishi A."/>
            <person name="Satake H."/>
            <person name="Nakayama K."/>
        </authorList>
    </citation>
    <scope>NUCLEOTIDE SEQUENCE</scope>
</reference>
<feature type="domain" description="DUF4283" evidence="2">
    <location>
        <begin position="94"/>
        <end position="176"/>
    </location>
</feature>
<proteinExistence type="predicted"/>
<organism evidence="3 4">
    <name type="scientific">Tanacetum coccineum</name>
    <dbReference type="NCBI Taxonomy" id="301880"/>
    <lineage>
        <taxon>Eukaryota</taxon>
        <taxon>Viridiplantae</taxon>
        <taxon>Streptophyta</taxon>
        <taxon>Embryophyta</taxon>
        <taxon>Tracheophyta</taxon>
        <taxon>Spermatophyta</taxon>
        <taxon>Magnoliopsida</taxon>
        <taxon>eudicotyledons</taxon>
        <taxon>Gunneridae</taxon>
        <taxon>Pentapetalae</taxon>
        <taxon>asterids</taxon>
        <taxon>campanulids</taxon>
        <taxon>Asterales</taxon>
        <taxon>Asteraceae</taxon>
        <taxon>Asteroideae</taxon>
        <taxon>Anthemideae</taxon>
        <taxon>Anthemidinae</taxon>
        <taxon>Tanacetum</taxon>
    </lineage>
</organism>
<dbReference type="PANTHER" id="PTHR31286">
    <property type="entry name" value="GLYCINE-RICH CELL WALL STRUCTURAL PROTEIN 1.8-LIKE"/>
    <property type="match status" value="1"/>
</dbReference>
<evidence type="ECO:0000259" key="2">
    <source>
        <dbReference type="Pfam" id="PF14111"/>
    </source>
</evidence>
<evidence type="ECO:0000313" key="4">
    <source>
        <dbReference type="Proteomes" id="UP001151760"/>
    </source>
</evidence>
<evidence type="ECO:0000313" key="3">
    <source>
        <dbReference type="EMBL" id="GJT55934.1"/>
    </source>
</evidence>
<keyword evidence="4" id="KW-1185">Reference proteome</keyword>
<evidence type="ECO:0000256" key="1">
    <source>
        <dbReference type="SAM" id="MobiDB-lite"/>
    </source>
</evidence>
<name>A0ABQ5EYD7_9ASTR</name>
<feature type="compositionally biased region" description="Gly residues" evidence="1">
    <location>
        <begin position="509"/>
        <end position="518"/>
    </location>
</feature>
<dbReference type="EMBL" id="BQNB010016800">
    <property type="protein sequence ID" value="GJT55934.1"/>
    <property type="molecule type" value="Genomic_DNA"/>
</dbReference>
<feature type="region of interest" description="Disordered" evidence="1">
    <location>
        <begin position="214"/>
        <end position="259"/>
    </location>
</feature>
<dbReference type="Pfam" id="PF14111">
    <property type="entry name" value="DUF4283"/>
    <property type="match status" value="1"/>
</dbReference>
<feature type="compositionally biased region" description="Polar residues" evidence="1">
    <location>
        <begin position="220"/>
        <end position="236"/>
    </location>
</feature>
<feature type="compositionally biased region" description="Polar residues" evidence="1">
    <location>
        <begin position="247"/>
        <end position="259"/>
    </location>
</feature>
<dbReference type="Proteomes" id="UP001151760">
    <property type="component" value="Unassembled WGS sequence"/>
</dbReference>
<protein>
    <submittedName>
        <fullName evidence="3">Retrovirus-related pol polyprotein from transposon TNT 1-94</fullName>
    </submittedName>
</protein>
<feature type="compositionally biased region" description="Basic and acidic residues" evidence="1">
    <location>
        <begin position="498"/>
        <end position="508"/>
    </location>
</feature>
<dbReference type="InterPro" id="IPR025558">
    <property type="entry name" value="DUF4283"/>
</dbReference>
<reference evidence="3" key="1">
    <citation type="journal article" date="2022" name="Int. J. Mol. Sci.">
        <title>Draft Genome of Tanacetum Coccineum: Genomic Comparison of Closely Related Tanacetum-Family Plants.</title>
        <authorList>
            <person name="Yamashiro T."/>
            <person name="Shiraishi A."/>
            <person name="Nakayama K."/>
            <person name="Satake H."/>
        </authorList>
    </citation>
    <scope>NUCLEOTIDE SEQUENCE</scope>
</reference>
<dbReference type="InterPro" id="IPR040256">
    <property type="entry name" value="At4g02000-like"/>
</dbReference>
<dbReference type="PANTHER" id="PTHR31286:SF99">
    <property type="entry name" value="DUF4283 DOMAIN-CONTAINING PROTEIN"/>
    <property type="match status" value="1"/>
</dbReference>